<dbReference type="Proteomes" id="UP000663833">
    <property type="component" value="Unassembled WGS sequence"/>
</dbReference>
<evidence type="ECO:0000313" key="1">
    <source>
        <dbReference type="EMBL" id="CAF3295826.1"/>
    </source>
</evidence>
<dbReference type="AlphaFoldDB" id="A0A817SKU5"/>
<sequence length="92" mass="10624">GDPTIESHEIEISSMKYRTHEINIGSLNSLENIARKYATSFNGIDDLMIYCYNFLILLTMPIAKSSKTKDQLLLSGYRYRRANKSQIIWLCC</sequence>
<evidence type="ECO:0000313" key="3">
    <source>
        <dbReference type="Proteomes" id="UP000663833"/>
    </source>
</evidence>
<dbReference type="EMBL" id="CAJNYD010000771">
    <property type="protein sequence ID" value="CAF3295826.1"/>
    <property type="molecule type" value="Genomic_DNA"/>
</dbReference>
<dbReference type="Proteomes" id="UP000663851">
    <property type="component" value="Unassembled WGS sequence"/>
</dbReference>
<name>A0A817SKU5_9BILA</name>
<proteinExistence type="predicted"/>
<reference evidence="1" key="1">
    <citation type="submission" date="2021-02" db="EMBL/GenBank/DDBJ databases">
        <authorList>
            <person name="Nowell W R."/>
        </authorList>
    </citation>
    <scope>NUCLEOTIDE SEQUENCE</scope>
</reference>
<protein>
    <submittedName>
        <fullName evidence="1">Uncharacterized protein</fullName>
    </submittedName>
</protein>
<comment type="caution">
    <text evidence="1">The sequence shown here is derived from an EMBL/GenBank/DDBJ whole genome shotgun (WGS) entry which is preliminary data.</text>
</comment>
<dbReference type="EMBL" id="CAJOBO010001704">
    <property type="protein sequence ID" value="CAF4402781.1"/>
    <property type="molecule type" value="Genomic_DNA"/>
</dbReference>
<evidence type="ECO:0000313" key="2">
    <source>
        <dbReference type="EMBL" id="CAF4402781.1"/>
    </source>
</evidence>
<organism evidence="1 3">
    <name type="scientific">Rotaria socialis</name>
    <dbReference type="NCBI Taxonomy" id="392032"/>
    <lineage>
        <taxon>Eukaryota</taxon>
        <taxon>Metazoa</taxon>
        <taxon>Spiralia</taxon>
        <taxon>Gnathifera</taxon>
        <taxon>Rotifera</taxon>
        <taxon>Eurotatoria</taxon>
        <taxon>Bdelloidea</taxon>
        <taxon>Philodinida</taxon>
        <taxon>Philodinidae</taxon>
        <taxon>Rotaria</taxon>
    </lineage>
</organism>
<gene>
    <name evidence="2" type="ORF">HFQ381_LOCUS20214</name>
    <name evidence="1" type="ORF">LUA448_LOCUS7611</name>
</gene>
<accession>A0A817SKU5</accession>
<feature type="non-terminal residue" evidence="1">
    <location>
        <position position="1"/>
    </location>
</feature>